<sequence length="373" mass="39479">MLSSTVFTPDSASSFVRVIEDPGTPAVVNADDALEVGGAAALFGFDGQRMFALGSSESPVITRHVVTSDGRLEEDGELSLAGGGSGVASAFRRPGLVPFVSPTKAYFIDDVTKQVLVWNPTEMTLDGAISFASADREGLVIEVGERAVVRGEHLFVPVRYRTVEESDAGIAAALVFEHATDSFVGVVEDDRCGDTVHVVEASDGTLYFGSGTLGATFYALQRPAGYPAPCVLRIEPGETEFDPDFYVSIPSLVGDRPAGRLVAGVDGNAYVLALHTELLEAPLSDETELYAPWEASAWRWWGIELGATTPGTQLESTPVASGAGWALHAGDLQLVTQIRYDEGRTTLLVPQADGSLRAGLDVAGVPYSIVRLQ</sequence>
<reference evidence="1 2" key="1">
    <citation type="submission" date="2015-03" db="EMBL/GenBank/DDBJ databases">
        <title>Genome assembly of Sandaracinus amylolyticus DSM 53668.</title>
        <authorList>
            <person name="Sharma G."/>
            <person name="Subramanian S."/>
        </authorList>
    </citation>
    <scope>NUCLEOTIDE SEQUENCE [LARGE SCALE GENOMIC DNA]</scope>
    <source>
        <strain evidence="1 2">DSM 53668</strain>
    </source>
</reference>
<keyword evidence="2" id="KW-1185">Reference proteome</keyword>
<evidence type="ECO:0000313" key="1">
    <source>
        <dbReference type="EMBL" id="AKF08634.1"/>
    </source>
</evidence>
<dbReference type="AlphaFoldDB" id="A0A0F6SGG1"/>
<organism evidence="1 2">
    <name type="scientific">Sandaracinus amylolyticus</name>
    <dbReference type="NCBI Taxonomy" id="927083"/>
    <lineage>
        <taxon>Bacteria</taxon>
        <taxon>Pseudomonadati</taxon>
        <taxon>Myxococcota</taxon>
        <taxon>Polyangia</taxon>
        <taxon>Polyangiales</taxon>
        <taxon>Sandaracinaceae</taxon>
        <taxon>Sandaracinus</taxon>
    </lineage>
</organism>
<dbReference type="Proteomes" id="UP000034883">
    <property type="component" value="Chromosome"/>
</dbReference>
<dbReference type="KEGG" id="samy:DB32_005783"/>
<dbReference type="STRING" id="927083.DB32_005783"/>
<name>A0A0F6SGG1_9BACT</name>
<evidence type="ECO:0000313" key="2">
    <source>
        <dbReference type="Proteomes" id="UP000034883"/>
    </source>
</evidence>
<gene>
    <name evidence="1" type="ORF">DB32_005783</name>
</gene>
<accession>A0A0F6SGG1</accession>
<protein>
    <submittedName>
        <fullName evidence="1">Uncharacterized protein</fullName>
    </submittedName>
</protein>
<proteinExistence type="predicted"/>
<dbReference type="EMBL" id="CP011125">
    <property type="protein sequence ID" value="AKF08634.1"/>
    <property type="molecule type" value="Genomic_DNA"/>
</dbReference>